<reference evidence="1 2" key="1">
    <citation type="journal article" date="2011" name="J. Bacteriol.">
        <title>Complete genome sequence of the thermoacidophilic crenarchaeon Thermoproteus uzoniensis 768-20.</title>
        <authorList>
            <person name="Mardanov A.V."/>
            <person name="Gumerov V.M."/>
            <person name="Beletsky A.V."/>
            <person name="Prokofeva M.I."/>
            <person name="Bonch-Osmolovskaya E.A."/>
            <person name="Ravin N.V."/>
            <person name="Skryabin K.G."/>
        </authorList>
    </citation>
    <scope>NUCLEOTIDE SEQUENCE [LARGE SCALE GENOMIC DNA]</scope>
    <source>
        <strain evidence="1 2">768-20</strain>
    </source>
</reference>
<reference key="2">
    <citation type="submission" date="2011-03" db="EMBL/GenBank/DDBJ databases">
        <title>Complete genome sequence of the thermoacidophilic crenarchaeon Thermoproteus uzoniensis 768-20.</title>
        <authorList>
            <person name="Mardanov A.V."/>
            <person name="Gumerov V.M."/>
            <person name="Beletsky A.V."/>
            <person name="Prokofeva M.I."/>
            <person name="Bonch-Osmolovskaya E.A."/>
            <person name="Ravin N.V."/>
            <person name="Skryabin K.G."/>
        </authorList>
    </citation>
    <scope>NUCLEOTIDE SEQUENCE</scope>
    <source>
        <strain>768-20</strain>
    </source>
</reference>
<name>F2L4G4_THEU7</name>
<dbReference type="GeneID" id="10361449"/>
<organism evidence="1 2">
    <name type="scientific">Thermoproteus uzoniensis (strain 768-20)</name>
    <dbReference type="NCBI Taxonomy" id="999630"/>
    <lineage>
        <taxon>Archaea</taxon>
        <taxon>Thermoproteota</taxon>
        <taxon>Thermoprotei</taxon>
        <taxon>Thermoproteales</taxon>
        <taxon>Thermoproteaceae</taxon>
        <taxon>Thermoproteus</taxon>
    </lineage>
</organism>
<dbReference type="EMBL" id="CP002590">
    <property type="protein sequence ID" value="AEA13396.1"/>
    <property type="molecule type" value="Genomic_DNA"/>
</dbReference>
<protein>
    <submittedName>
        <fullName evidence="1">Uncharacterized protein</fullName>
    </submittedName>
</protein>
<evidence type="ECO:0000313" key="1">
    <source>
        <dbReference type="EMBL" id="AEA13396.1"/>
    </source>
</evidence>
<sequence length="89" mass="10716">MNDYMELVRYLESQEFYRLVDVIKYRGGRRYIFKTSIRDGEVYIHLVFYKDRAYLELWPQSFAIPMATYDLGKQPLSTPLALVNILRRT</sequence>
<dbReference type="HOGENOM" id="CLU_188847_0_0_2"/>
<dbReference type="STRING" id="999630.TUZN_1937"/>
<dbReference type="KEGG" id="tuz:TUZN_1937"/>
<dbReference type="RefSeq" id="WP_013680731.1">
    <property type="nucleotide sequence ID" value="NC_015315.1"/>
</dbReference>
<dbReference type="Proteomes" id="UP000008138">
    <property type="component" value="Chromosome"/>
</dbReference>
<proteinExistence type="predicted"/>
<accession>F2L4G4</accession>
<dbReference type="eggNOG" id="arCOG05669">
    <property type="taxonomic scope" value="Archaea"/>
</dbReference>
<gene>
    <name evidence="1" type="ordered locus">TUZN_1937</name>
</gene>
<dbReference type="AlphaFoldDB" id="F2L4G4"/>
<keyword evidence="2" id="KW-1185">Reference proteome</keyword>
<evidence type="ECO:0000313" key="2">
    <source>
        <dbReference type="Proteomes" id="UP000008138"/>
    </source>
</evidence>